<gene>
    <name evidence="1" type="ORF">UFOVP201_46</name>
</gene>
<evidence type="ECO:0008006" key="2">
    <source>
        <dbReference type="Google" id="ProtNLM"/>
    </source>
</evidence>
<dbReference type="EMBL" id="LR798249">
    <property type="protein sequence ID" value="CAB5218042.1"/>
    <property type="molecule type" value="Genomic_DNA"/>
</dbReference>
<dbReference type="InterPro" id="IPR023346">
    <property type="entry name" value="Lysozyme-like_dom_sf"/>
</dbReference>
<name>A0A6J7WMX2_9CAUD</name>
<proteinExistence type="predicted"/>
<reference evidence="1" key="1">
    <citation type="submission" date="2020-05" db="EMBL/GenBank/DDBJ databases">
        <authorList>
            <person name="Chiriac C."/>
            <person name="Salcher M."/>
            <person name="Ghai R."/>
            <person name="Kavagutti S V."/>
        </authorList>
    </citation>
    <scope>NUCLEOTIDE SEQUENCE</scope>
</reference>
<protein>
    <recommendedName>
        <fullName evidence="2">Transglycosylase SLT domain 1</fullName>
    </recommendedName>
</protein>
<dbReference type="Gene3D" id="1.10.530.10">
    <property type="match status" value="1"/>
</dbReference>
<dbReference type="SUPFAM" id="SSF53955">
    <property type="entry name" value="Lysozyme-like"/>
    <property type="match status" value="1"/>
</dbReference>
<organism evidence="1">
    <name type="scientific">uncultured Caudovirales phage</name>
    <dbReference type="NCBI Taxonomy" id="2100421"/>
    <lineage>
        <taxon>Viruses</taxon>
        <taxon>Duplodnaviria</taxon>
        <taxon>Heunggongvirae</taxon>
        <taxon>Uroviricota</taxon>
        <taxon>Caudoviricetes</taxon>
        <taxon>Peduoviridae</taxon>
        <taxon>Maltschvirus</taxon>
        <taxon>Maltschvirus maltsch</taxon>
    </lineage>
</organism>
<accession>A0A6J7WMX2</accession>
<evidence type="ECO:0000313" key="1">
    <source>
        <dbReference type="EMBL" id="CAB5218042.1"/>
    </source>
</evidence>
<sequence length="150" mass="16676">MKPIASIICLIACVNASAIDHQKLLTAIGNVESGMNRSARGDHGLALGAYQMHQPAWIDANRQLQREGKTTYPRHLWTSPAAQDDVALAYLRWICDRLKNAGVKPNPQNVYLCFTMGFEAARERSFNIRLAPAIKANAAQRVETIFQTIK</sequence>